<feature type="compositionally biased region" description="Basic and acidic residues" evidence="2">
    <location>
        <begin position="52"/>
        <end position="61"/>
    </location>
</feature>
<dbReference type="GO" id="GO:0032259">
    <property type="term" value="P:methylation"/>
    <property type="evidence" value="ECO:0007669"/>
    <property type="project" value="UniProtKB-KW"/>
</dbReference>
<dbReference type="InterPro" id="IPR029063">
    <property type="entry name" value="SAM-dependent_MTases_sf"/>
</dbReference>
<dbReference type="Proteomes" id="UP000586827">
    <property type="component" value="Unassembled WGS sequence"/>
</dbReference>
<gene>
    <name evidence="4" type="ORF">HLB23_38380</name>
</gene>
<feature type="compositionally biased region" description="Polar residues" evidence="2">
    <location>
        <begin position="36"/>
        <end position="51"/>
    </location>
</feature>
<name>A0A849CCM3_9NOCA</name>
<dbReference type="PANTHER" id="PTHR43861:SF2">
    <property type="entry name" value="CARBOXY-S-ADENOSYL-L-METHIONINE SYNTHASE"/>
    <property type="match status" value="1"/>
</dbReference>
<dbReference type="EMBL" id="JABELX010000025">
    <property type="protein sequence ID" value="NNH75656.1"/>
    <property type="molecule type" value="Genomic_DNA"/>
</dbReference>
<dbReference type="InterPro" id="IPR041698">
    <property type="entry name" value="Methyltransf_25"/>
</dbReference>
<evidence type="ECO:0000259" key="3">
    <source>
        <dbReference type="Pfam" id="PF13649"/>
    </source>
</evidence>
<dbReference type="Gene3D" id="3.40.50.150">
    <property type="entry name" value="Vaccinia Virus protein VP39"/>
    <property type="match status" value="1"/>
</dbReference>
<evidence type="ECO:0000313" key="4">
    <source>
        <dbReference type="EMBL" id="NNH75656.1"/>
    </source>
</evidence>
<keyword evidence="5" id="KW-1185">Reference proteome</keyword>
<proteinExistence type="predicted"/>
<evidence type="ECO:0000313" key="5">
    <source>
        <dbReference type="Proteomes" id="UP000586827"/>
    </source>
</evidence>
<dbReference type="PANTHER" id="PTHR43861">
    <property type="entry name" value="TRANS-ACONITATE 2-METHYLTRANSFERASE-RELATED"/>
    <property type="match status" value="1"/>
</dbReference>
<evidence type="ECO:0000256" key="2">
    <source>
        <dbReference type="SAM" id="MobiDB-lite"/>
    </source>
</evidence>
<dbReference type="GO" id="GO:0008168">
    <property type="term" value="F:methyltransferase activity"/>
    <property type="evidence" value="ECO:0007669"/>
    <property type="project" value="UniProtKB-KW"/>
</dbReference>
<dbReference type="SUPFAM" id="SSF53335">
    <property type="entry name" value="S-adenosyl-L-methionine-dependent methyltransferases"/>
    <property type="match status" value="1"/>
</dbReference>
<protein>
    <submittedName>
        <fullName evidence="4">Methyltransferase domain-containing protein</fullName>
    </submittedName>
</protein>
<organism evidence="4 5">
    <name type="scientific">Nocardia uniformis</name>
    <dbReference type="NCBI Taxonomy" id="53432"/>
    <lineage>
        <taxon>Bacteria</taxon>
        <taxon>Bacillati</taxon>
        <taxon>Actinomycetota</taxon>
        <taxon>Actinomycetes</taxon>
        <taxon>Mycobacteriales</taxon>
        <taxon>Nocardiaceae</taxon>
        <taxon>Nocardia</taxon>
    </lineage>
</organism>
<dbReference type="Pfam" id="PF13649">
    <property type="entry name" value="Methyltransf_25"/>
    <property type="match status" value="1"/>
</dbReference>
<dbReference type="AlphaFoldDB" id="A0A849CCM3"/>
<reference evidence="4 5" key="1">
    <citation type="submission" date="2020-05" db="EMBL/GenBank/DDBJ databases">
        <title>MicrobeNet Type strains.</title>
        <authorList>
            <person name="Nicholson A.C."/>
        </authorList>
    </citation>
    <scope>NUCLEOTIDE SEQUENCE [LARGE SCALE GENOMIC DNA]</scope>
    <source>
        <strain evidence="4 5">JCM 3224</strain>
    </source>
</reference>
<evidence type="ECO:0000256" key="1">
    <source>
        <dbReference type="ARBA" id="ARBA00022679"/>
    </source>
</evidence>
<sequence>MRGGFRPLSKLTLRVENSAVRLGISGRETKLEERVGSNSASLSKSDSGELNSESKDNGDRSVGDGIYAVNAGWSFSGDTVKTFQPHVERSVPFYREAQNLVAQISDFYIRDDSYVYDIGTSLGATLGALLDRHRDRSDVRWTGIDTEIDMVAAAHERFAEYRNVAIVQSDISEYHFEPSDMIVSFYTLQFVPPKYRQDVLHKIYSALNWGGAFVWFEKVRAPDARFQDINTALYNDYKLENGFSPDEIIGKSRSLKGVLEPFSTGANMDLLHRAGFEDVVTVFKYLCFEGYLAVK</sequence>
<comment type="caution">
    <text evidence="4">The sequence shown here is derived from an EMBL/GenBank/DDBJ whole genome shotgun (WGS) entry which is preliminary data.</text>
</comment>
<feature type="region of interest" description="Disordered" evidence="2">
    <location>
        <begin position="31"/>
        <end position="61"/>
    </location>
</feature>
<keyword evidence="4" id="KW-0489">Methyltransferase</keyword>
<accession>A0A849CCM3</accession>
<feature type="domain" description="Methyltransferase" evidence="3">
    <location>
        <begin position="115"/>
        <end position="211"/>
    </location>
</feature>
<keyword evidence="1 4" id="KW-0808">Transferase</keyword>